<name>A0ABS9DVB7_9PROT</name>
<accession>A0ABS9DVB7</accession>
<comment type="caution">
    <text evidence="1">The sequence shown here is derived from an EMBL/GenBank/DDBJ whole genome shotgun (WGS) entry which is preliminary data.</text>
</comment>
<evidence type="ECO:0000313" key="2">
    <source>
        <dbReference type="Proteomes" id="UP001521209"/>
    </source>
</evidence>
<dbReference type="EMBL" id="JAKGBZ010000012">
    <property type="protein sequence ID" value="MCF3946688.1"/>
    <property type="molecule type" value="Genomic_DNA"/>
</dbReference>
<dbReference type="RefSeq" id="WP_235703922.1">
    <property type="nucleotide sequence ID" value="NZ_JAKGBZ010000012.1"/>
</dbReference>
<proteinExistence type="predicted"/>
<sequence length="136" mass="14592">MTAPPETAEWIAATAELARVIEAENDALARVDFSESCRFAETKRMAIMRLESMIDSRPVPAFGQDRPGSAALRQRLDAAIGRNRALLLQAIDTQQRVIATIVQALGPGEADTHYPSACGAHPMQRAAAPVALAVRA</sequence>
<reference evidence="1 2" key="1">
    <citation type="submission" date="2022-01" db="EMBL/GenBank/DDBJ databases">
        <authorList>
            <person name="Won M."/>
            <person name="Kim S.-J."/>
            <person name="Kwon S.-W."/>
        </authorList>
    </citation>
    <scope>NUCLEOTIDE SEQUENCE [LARGE SCALE GENOMIC DNA]</scope>
    <source>
        <strain evidence="1 2">KCTC 23505</strain>
    </source>
</reference>
<protein>
    <recommendedName>
        <fullName evidence="3">Flagellar protein FlgN</fullName>
    </recommendedName>
</protein>
<keyword evidence="2" id="KW-1185">Reference proteome</keyword>
<organism evidence="1 2">
    <name type="scientific">Acidiphilium iwatense</name>
    <dbReference type="NCBI Taxonomy" id="768198"/>
    <lineage>
        <taxon>Bacteria</taxon>
        <taxon>Pseudomonadati</taxon>
        <taxon>Pseudomonadota</taxon>
        <taxon>Alphaproteobacteria</taxon>
        <taxon>Acetobacterales</taxon>
        <taxon>Acidocellaceae</taxon>
        <taxon>Acidiphilium</taxon>
    </lineage>
</organism>
<gene>
    <name evidence="1" type="ORF">L2A60_08335</name>
</gene>
<evidence type="ECO:0000313" key="1">
    <source>
        <dbReference type="EMBL" id="MCF3946688.1"/>
    </source>
</evidence>
<evidence type="ECO:0008006" key="3">
    <source>
        <dbReference type="Google" id="ProtNLM"/>
    </source>
</evidence>
<dbReference type="Proteomes" id="UP001521209">
    <property type="component" value="Unassembled WGS sequence"/>
</dbReference>